<dbReference type="EMBL" id="JAUSZI010000002">
    <property type="protein sequence ID" value="MDQ1024813.1"/>
    <property type="molecule type" value="Genomic_DNA"/>
</dbReference>
<feature type="compositionally biased region" description="Basic and acidic residues" evidence="2">
    <location>
        <begin position="584"/>
        <end position="621"/>
    </location>
</feature>
<feature type="coiled-coil region" evidence="1">
    <location>
        <begin position="838"/>
        <end position="865"/>
    </location>
</feature>
<dbReference type="SUPFAM" id="SSF52540">
    <property type="entry name" value="P-loop containing nucleoside triphosphate hydrolases"/>
    <property type="match status" value="1"/>
</dbReference>
<dbReference type="InterPro" id="IPR003593">
    <property type="entry name" value="AAA+_ATPase"/>
</dbReference>
<evidence type="ECO:0000256" key="1">
    <source>
        <dbReference type="SAM" id="Coils"/>
    </source>
</evidence>
<name>A0ABU0SMM7_9ACTN</name>
<reference evidence="4 5" key="1">
    <citation type="submission" date="2023-07" db="EMBL/GenBank/DDBJ databases">
        <title>Comparative genomics of wheat-associated soil bacteria to identify genetic determinants of phenazine resistance.</title>
        <authorList>
            <person name="Mouncey N."/>
        </authorList>
    </citation>
    <scope>NUCLEOTIDE SEQUENCE [LARGE SCALE GENOMIC DNA]</scope>
    <source>
        <strain evidence="4 5">V2I4</strain>
    </source>
</reference>
<dbReference type="Pfam" id="PF13087">
    <property type="entry name" value="AAA_12"/>
    <property type="match status" value="1"/>
</dbReference>
<organism evidence="4 5">
    <name type="scientific">Streptomyces umbrinus</name>
    <dbReference type="NCBI Taxonomy" id="67370"/>
    <lineage>
        <taxon>Bacteria</taxon>
        <taxon>Bacillati</taxon>
        <taxon>Actinomycetota</taxon>
        <taxon>Actinomycetes</taxon>
        <taxon>Kitasatosporales</taxon>
        <taxon>Streptomycetaceae</taxon>
        <taxon>Streptomyces</taxon>
        <taxon>Streptomyces phaeochromogenes group</taxon>
    </lineage>
</organism>
<evidence type="ECO:0000259" key="3">
    <source>
        <dbReference type="SMART" id="SM00382"/>
    </source>
</evidence>
<sequence length="1115" mass="124612">MTEWTLGTPDSWIAELSDILTAETRPVSDRPVIPLTFRLGLPRKLAELGTDCHTVETDLAAGLTSKRYEGRDEEYYRLSGARFDVYVSTQFAEGSSLPLAVVTSVKARRGLPYRGPVLQAHVDFHPAYDEQVCDIAVVHRDIKERLRHQRAVADARDRSARLLQGRSTTVGAHSGLHAQVRRHFSALIDMIELLQQRGETENTRTAQGVVAAADDPAASAHPNTVCVRTHRRQGEFEYGFILHTSPIRSPGEADDTRASEGGPWKLEVVAAEDDFVYLEPPTKGHLAPGTLVDLRYKPKFALDRHNYALQHFLREEVEGDWSALARLLSDPGSLSGPAEGFSEPPAFFDDGLNQEQRAAVAGALGTPHAFFIQGPPGTGKTTVISEIVRQLTARGERVLLLAPMHVAVDEVLRRVGQADGVLALRVSYDDSRVKPELRSFTRDNLARQFVRQARRPAASRAEIWRAEREQLSAEAELIESCTGARGTLKEAEAARDQVAAARATWWAGNQDAVARATAQLAKARAEADQAAARLALADREQARVAEALAAVEGRIILRIKALFGKGELAVARAAHREARRALRDARAERKTADQRLTERERTADDLAREEATQERAHHEAWARAGASVDAARRRVDETTARLATADAALTHLDAEQLARRARSDHDRADRLQRFTHLEQRWFRLAGLTDASSRDAQDLLGALGRQLPSTANLVCCTTVGFAGEPGVRDADFDTLIIDEASRVIDSEFLIGARQARRWVLVGDERQLPPYVDPADEYHLHALAALHMTERRAAPDLHTAVEQLAQLWEEDEELHRFRVEPVQRTAGRIRDSGVWSSTYRRPYQAAYERLRNQNEDAERELLGRMRRHLVQSLFERCVAEDRQLSQALVEQRRMIEPIAQLVKGPVYGGRYVTPSPERLGLTPLVTANTFPRPMVFLDTSDNPRAGEEQVGTGCVNALEAEWVAAACRMWERELSARGERQVTVSVLTFYKAQAREIRRLLGGPGFPGFRVLDFQVVDAIDRIQGQESDLVFLSFCRTRRGRQRERHRFALWLQDVRRLNVACSRARRAIVLVGHRNTLAGLRGIPAAEQFYANMFDLFAHGHPDTVLLKQLEQVDR</sequence>
<accession>A0ABU0SMM7</accession>
<dbReference type="SMART" id="SM00382">
    <property type="entry name" value="AAA"/>
    <property type="match status" value="1"/>
</dbReference>
<comment type="caution">
    <text evidence="4">The sequence shown here is derived from an EMBL/GenBank/DDBJ whole genome shotgun (WGS) entry which is preliminary data.</text>
</comment>
<evidence type="ECO:0000313" key="4">
    <source>
        <dbReference type="EMBL" id="MDQ1024813.1"/>
    </source>
</evidence>
<dbReference type="Gene3D" id="3.40.50.300">
    <property type="entry name" value="P-loop containing nucleotide triphosphate hydrolases"/>
    <property type="match status" value="2"/>
</dbReference>
<dbReference type="PANTHER" id="PTHR10887:SF495">
    <property type="entry name" value="HELICASE SENATAXIN ISOFORM X1-RELATED"/>
    <property type="match status" value="1"/>
</dbReference>
<dbReference type="InterPro" id="IPR041679">
    <property type="entry name" value="DNA2/NAM7-like_C"/>
</dbReference>
<dbReference type="PANTHER" id="PTHR10887">
    <property type="entry name" value="DNA2/NAM7 HELICASE FAMILY"/>
    <property type="match status" value="1"/>
</dbReference>
<dbReference type="CDD" id="cd18808">
    <property type="entry name" value="SF1_C_Upf1"/>
    <property type="match status" value="1"/>
</dbReference>
<dbReference type="InterPro" id="IPR041677">
    <property type="entry name" value="DNA2/NAM7_AAA_11"/>
</dbReference>
<dbReference type="InterPro" id="IPR027417">
    <property type="entry name" value="P-loop_NTPase"/>
</dbReference>
<feature type="coiled-coil region" evidence="1">
    <location>
        <begin position="513"/>
        <end position="540"/>
    </location>
</feature>
<gene>
    <name evidence="4" type="ORF">QF035_002395</name>
</gene>
<evidence type="ECO:0000313" key="5">
    <source>
        <dbReference type="Proteomes" id="UP001230328"/>
    </source>
</evidence>
<dbReference type="RefSeq" id="WP_307520099.1">
    <property type="nucleotide sequence ID" value="NZ_JAUSZI010000002.1"/>
</dbReference>
<evidence type="ECO:0000256" key="2">
    <source>
        <dbReference type="SAM" id="MobiDB-lite"/>
    </source>
</evidence>
<keyword evidence="5" id="KW-1185">Reference proteome</keyword>
<dbReference type="InterPro" id="IPR045055">
    <property type="entry name" value="DNA2/NAM7-like"/>
</dbReference>
<dbReference type="InterPro" id="IPR047187">
    <property type="entry name" value="SF1_C_Upf1"/>
</dbReference>
<keyword evidence="1" id="KW-0175">Coiled coil</keyword>
<dbReference type="Proteomes" id="UP001230328">
    <property type="component" value="Unassembled WGS sequence"/>
</dbReference>
<dbReference type="Pfam" id="PF13086">
    <property type="entry name" value="AAA_11"/>
    <property type="match status" value="1"/>
</dbReference>
<feature type="domain" description="AAA+ ATPase" evidence="3">
    <location>
        <begin position="366"/>
        <end position="949"/>
    </location>
</feature>
<proteinExistence type="predicted"/>
<protein>
    <recommendedName>
        <fullName evidence="3">AAA+ ATPase domain-containing protein</fullName>
    </recommendedName>
</protein>
<feature type="region of interest" description="Disordered" evidence="2">
    <location>
        <begin position="584"/>
        <end position="623"/>
    </location>
</feature>